<reference evidence="2" key="1">
    <citation type="submission" date="2023-10" db="EMBL/GenBank/DDBJ databases">
        <title>Characterization and genome sequence of Mycobacterium intracellulare ABSURDO, a novel pathogenic isolate with three colony morphotypes that vary in growth and acid-fastness.</title>
        <authorList>
            <person name="Jude B.A."/>
            <person name="Robinson R.T."/>
        </authorList>
    </citation>
    <scope>NUCLEOTIDE SEQUENCE</scope>
    <source>
        <strain evidence="2">ABSURDO Component B</strain>
    </source>
</reference>
<sequence length="141" mass="14525">MNTGGRRGPTTRGPLLLARASTASMVVLALAQATLAGNFLGGRYDALMLHSLGAKAITLTSAVQVAILAWIWRLGGPRGAFLGGVAQTLLLVAEFAAGELRLTAVHVPLGVLLVAGIVQVATVIWRTPLPARRAVDGEVAP</sequence>
<keyword evidence="1" id="KW-0472">Membrane</keyword>
<dbReference type="AlphaFoldDB" id="A0AAE4R7H7"/>
<gene>
    <name evidence="2" type="ORF">R4F53_00805</name>
</gene>
<keyword evidence="1" id="KW-1133">Transmembrane helix</keyword>
<evidence type="ECO:0000256" key="1">
    <source>
        <dbReference type="SAM" id="Phobius"/>
    </source>
</evidence>
<feature type="transmembrane region" description="Helical" evidence="1">
    <location>
        <begin position="52"/>
        <end position="72"/>
    </location>
</feature>
<name>A0AAE4R7H7_MYCIT</name>
<proteinExistence type="predicted"/>
<accession>A0AAE4R7H7</accession>
<feature type="transmembrane region" description="Helical" evidence="1">
    <location>
        <begin position="16"/>
        <end position="40"/>
    </location>
</feature>
<protein>
    <submittedName>
        <fullName evidence="2">Uncharacterized protein</fullName>
    </submittedName>
</protein>
<feature type="transmembrane region" description="Helical" evidence="1">
    <location>
        <begin position="79"/>
        <end position="98"/>
    </location>
</feature>
<feature type="transmembrane region" description="Helical" evidence="1">
    <location>
        <begin position="104"/>
        <end position="125"/>
    </location>
</feature>
<evidence type="ECO:0000313" key="3">
    <source>
        <dbReference type="Proteomes" id="UP001187143"/>
    </source>
</evidence>
<dbReference type="RefSeq" id="WP_308011452.1">
    <property type="nucleotide sequence ID" value="NZ_JAEKMV010000013.1"/>
</dbReference>
<dbReference type="EMBL" id="JAWLLD010000001">
    <property type="protein sequence ID" value="MDV7010846.1"/>
    <property type="molecule type" value="Genomic_DNA"/>
</dbReference>
<evidence type="ECO:0000313" key="2">
    <source>
        <dbReference type="EMBL" id="MDV7010846.1"/>
    </source>
</evidence>
<organism evidence="2 3">
    <name type="scientific">Mycobacterium intracellulare</name>
    <dbReference type="NCBI Taxonomy" id="1767"/>
    <lineage>
        <taxon>Bacteria</taxon>
        <taxon>Bacillati</taxon>
        <taxon>Actinomycetota</taxon>
        <taxon>Actinomycetes</taxon>
        <taxon>Mycobacteriales</taxon>
        <taxon>Mycobacteriaceae</taxon>
        <taxon>Mycobacterium</taxon>
        <taxon>Mycobacterium avium complex (MAC)</taxon>
    </lineage>
</organism>
<keyword evidence="1" id="KW-0812">Transmembrane</keyword>
<comment type="caution">
    <text evidence="2">The sequence shown here is derived from an EMBL/GenBank/DDBJ whole genome shotgun (WGS) entry which is preliminary data.</text>
</comment>
<dbReference type="Proteomes" id="UP001187143">
    <property type="component" value="Unassembled WGS sequence"/>
</dbReference>